<keyword evidence="2" id="KW-1185">Reference proteome</keyword>
<gene>
    <name evidence="1" type="ORF">ACERZ8_03430</name>
</gene>
<evidence type="ECO:0000313" key="1">
    <source>
        <dbReference type="EMBL" id="MFL4468965.1"/>
    </source>
</evidence>
<dbReference type="EMBL" id="JBHDIY010000002">
    <property type="protein sequence ID" value="MFL4468965.1"/>
    <property type="molecule type" value="Genomic_DNA"/>
</dbReference>
<dbReference type="RefSeq" id="WP_407590719.1">
    <property type="nucleotide sequence ID" value="NZ_JBHDIY010000002.1"/>
</dbReference>
<dbReference type="Proteomes" id="UP001627408">
    <property type="component" value="Unassembled WGS sequence"/>
</dbReference>
<sequence>MPSHDNKSRGYFRTLHSALLKQLRPIRAEELALKRKKSRTSAEEARLEEVIAKRREVAKNIVVLADTEDAYLRSAKGTAVALRDLKAARDAAAKATRNLNKVNEALVTVSLVTKIITDLARIFAA</sequence>
<accession>A0ABW8UQ04</accession>
<reference evidence="1 2" key="1">
    <citation type="submission" date="2024-08" db="EMBL/GenBank/DDBJ databases">
        <title>Tateyamaria sp. nov., isolated from marine algae.</title>
        <authorList>
            <person name="Choi B.J."/>
            <person name="Kim J.M."/>
            <person name="Lee J.K."/>
            <person name="Choi D.G."/>
            <person name="Bayburt H."/>
            <person name="Baek J.H."/>
            <person name="Han D.M."/>
            <person name="Jeon C.O."/>
        </authorList>
    </citation>
    <scope>NUCLEOTIDE SEQUENCE [LARGE SCALE GENOMIC DNA]</scope>
    <source>
        <strain evidence="1 2">KMU-156</strain>
    </source>
</reference>
<protein>
    <submittedName>
        <fullName evidence="1">Uncharacterized protein</fullName>
    </submittedName>
</protein>
<organism evidence="1 2">
    <name type="scientific">Tateyamaria armeniaca</name>
    <dbReference type="NCBI Taxonomy" id="2518930"/>
    <lineage>
        <taxon>Bacteria</taxon>
        <taxon>Pseudomonadati</taxon>
        <taxon>Pseudomonadota</taxon>
        <taxon>Alphaproteobacteria</taxon>
        <taxon>Rhodobacterales</taxon>
        <taxon>Roseobacteraceae</taxon>
        <taxon>Tateyamaria</taxon>
    </lineage>
</organism>
<comment type="caution">
    <text evidence="1">The sequence shown here is derived from an EMBL/GenBank/DDBJ whole genome shotgun (WGS) entry which is preliminary data.</text>
</comment>
<name>A0ABW8UQ04_9RHOB</name>
<proteinExistence type="predicted"/>
<evidence type="ECO:0000313" key="2">
    <source>
        <dbReference type="Proteomes" id="UP001627408"/>
    </source>
</evidence>